<dbReference type="PANTHER" id="PTHR23232">
    <property type="entry name" value="KRAB DOMAIN C2H2 ZINC FINGER"/>
    <property type="match status" value="1"/>
</dbReference>
<dbReference type="PROSITE" id="PS50805">
    <property type="entry name" value="KRAB"/>
    <property type="match status" value="1"/>
</dbReference>
<dbReference type="PANTHER" id="PTHR23232:SF142">
    <property type="entry name" value="GASTRULA ZINC FINGER PROTEIN XLCGF57.1-LIKE-RELATED"/>
    <property type="match status" value="1"/>
</dbReference>
<dbReference type="GeneTree" id="ENSGT01150000288301"/>
<dbReference type="InterPro" id="IPR001909">
    <property type="entry name" value="KRAB"/>
</dbReference>
<proteinExistence type="predicted"/>
<name>A0A8C0IK01_CHEAB</name>
<evidence type="ECO:0000313" key="4">
    <source>
        <dbReference type="Proteomes" id="UP000694404"/>
    </source>
</evidence>
<feature type="region of interest" description="Disordered" evidence="1">
    <location>
        <begin position="1"/>
        <end position="23"/>
    </location>
</feature>
<organism evidence="3 4">
    <name type="scientific">Chelonoidis abingdonii</name>
    <name type="common">Abingdon island giant tortoise</name>
    <name type="synonym">Testudo abingdonii</name>
    <dbReference type="NCBI Taxonomy" id="106734"/>
    <lineage>
        <taxon>Eukaryota</taxon>
        <taxon>Metazoa</taxon>
        <taxon>Chordata</taxon>
        <taxon>Craniata</taxon>
        <taxon>Vertebrata</taxon>
        <taxon>Euteleostomi</taxon>
        <taxon>Archelosauria</taxon>
        <taxon>Testudinata</taxon>
        <taxon>Testudines</taxon>
        <taxon>Cryptodira</taxon>
        <taxon>Durocryptodira</taxon>
        <taxon>Testudinoidea</taxon>
        <taxon>Testudinidae</taxon>
        <taxon>Chelonoidis</taxon>
    </lineage>
</organism>
<dbReference type="SMART" id="SM00349">
    <property type="entry name" value="KRAB"/>
    <property type="match status" value="1"/>
</dbReference>
<dbReference type="CDD" id="cd07765">
    <property type="entry name" value="KRAB_A-box"/>
    <property type="match status" value="1"/>
</dbReference>
<evidence type="ECO:0000259" key="2">
    <source>
        <dbReference type="PROSITE" id="PS50805"/>
    </source>
</evidence>
<keyword evidence="4" id="KW-1185">Reference proteome</keyword>
<dbReference type="Gene3D" id="6.10.140.140">
    <property type="match status" value="1"/>
</dbReference>
<dbReference type="InterPro" id="IPR036051">
    <property type="entry name" value="KRAB_dom_sf"/>
</dbReference>
<dbReference type="SUPFAM" id="SSF109640">
    <property type="entry name" value="KRAB domain (Kruppel-associated box)"/>
    <property type="match status" value="1"/>
</dbReference>
<feature type="domain" description="KRAB" evidence="2">
    <location>
        <begin position="38"/>
        <end position="89"/>
    </location>
</feature>
<dbReference type="AlphaFoldDB" id="A0A8C0IK01"/>
<dbReference type="Proteomes" id="UP000694404">
    <property type="component" value="Unplaced"/>
</dbReference>
<accession>A0A8C0IK01</accession>
<feature type="compositionally biased region" description="Low complexity" evidence="1">
    <location>
        <begin position="1"/>
        <end position="15"/>
    </location>
</feature>
<evidence type="ECO:0000313" key="3">
    <source>
        <dbReference type="Ensembl" id="ENSCABP00000000366.1"/>
    </source>
</evidence>
<sequence>LDPFPAASAPGAARPSTRGVSGSGWDSISLVLIFQMPVTFEEVAVYFTQGQRALLDLGPRALYRDVMQENYEMVTSLGKRVVLWDSQLR</sequence>
<evidence type="ECO:0000256" key="1">
    <source>
        <dbReference type="SAM" id="MobiDB-lite"/>
    </source>
</evidence>
<dbReference type="Pfam" id="PF01352">
    <property type="entry name" value="KRAB"/>
    <property type="match status" value="1"/>
</dbReference>
<dbReference type="GO" id="GO:0006355">
    <property type="term" value="P:regulation of DNA-templated transcription"/>
    <property type="evidence" value="ECO:0007669"/>
    <property type="project" value="InterPro"/>
</dbReference>
<reference evidence="3" key="1">
    <citation type="submission" date="2025-08" db="UniProtKB">
        <authorList>
            <consortium name="Ensembl"/>
        </authorList>
    </citation>
    <scope>IDENTIFICATION</scope>
</reference>
<reference evidence="3" key="2">
    <citation type="submission" date="2025-09" db="UniProtKB">
        <authorList>
            <consortium name="Ensembl"/>
        </authorList>
    </citation>
    <scope>IDENTIFICATION</scope>
</reference>
<protein>
    <recommendedName>
        <fullName evidence="2">KRAB domain-containing protein</fullName>
    </recommendedName>
</protein>
<dbReference type="Ensembl" id="ENSCABT00000000404.1">
    <property type="protein sequence ID" value="ENSCABP00000000366.1"/>
    <property type="gene ID" value="ENSCABG00000000335.1"/>
</dbReference>
<dbReference type="InterPro" id="IPR050169">
    <property type="entry name" value="Krueppel_C2H2_ZnF"/>
</dbReference>